<organism evidence="1">
    <name type="scientific">marine metagenome</name>
    <dbReference type="NCBI Taxonomy" id="408172"/>
    <lineage>
        <taxon>unclassified sequences</taxon>
        <taxon>metagenomes</taxon>
        <taxon>ecological metagenomes</taxon>
    </lineage>
</organism>
<dbReference type="AlphaFoldDB" id="A0A382SAX8"/>
<gene>
    <name evidence="1" type="ORF">METZ01_LOCUS359221</name>
</gene>
<dbReference type="InterPro" id="IPR019734">
    <property type="entry name" value="TPR_rpt"/>
</dbReference>
<evidence type="ECO:0000313" key="1">
    <source>
        <dbReference type="EMBL" id="SVD06367.1"/>
    </source>
</evidence>
<dbReference type="PROSITE" id="PS50005">
    <property type="entry name" value="TPR"/>
    <property type="match status" value="1"/>
</dbReference>
<sequence length="85" mass="9421">MENSSLFNADILNKLSQQSIEAAINGQWQKAVDSNLEVLDKSPENTEALNRLGKAYMELGLIVKSIKTFQMCLNISPNNPIALKN</sequence>
<dbReference type="EMBL" id="UINC01127324">
    <property type="protein sequence ID" value="SVD06367.1"/>
    <property type="molecule type" value="Genomic_DNA"/>
</dbReference>
<dbReference type="SUPFAM" id="SSF48452">
    <property type="entry name" value="TPR-like"/>
    <property type="match status" value="1"/>
</dbReference>
<dbReference type="InterPro" id="IPR011990">
    <property type="entry name" value="TPR-like_helical_dom_sf"/>
</dbReference>
<accession>A0A382SAX8</accession>
<name>A0A382SAX8_9ZZZZ</name>
<dbReference type="Gene3D" id="1.25.40.10">
    <property type="entry name" value="Tetratricopeptide repeat domain"/>
    <property type="match status" value="1"/>
</dbReference>
<dbReference type="SMART" id="SM00028">
    <property type="entry name" value="TPR"/>
    <property type="match status" value="1"/>
</dbReference>
<proteinExistence type="predicted"/>
<feature type="non-terminal residue" evidence="1">
    <location>
        <position position="85"/>
    </location>
</feature>
<protein>
    <submittedName>
        <fullName evidence="1">Uncharacterized protein</fullName>
    </submittedName>
</protein>
<reference evidence="1" key="1">
    <citation type="submission" date="2018-05" db="EMBL/GenBank/DDBJ databases">
        <authorList>
            <person name="Lanie J.A."/>
            <person name="Ng W.-L."/>
            <person name="Kazmierczak K.M."/>
            <person name="Andrzejewski T.M."/>
            <person name="Davidsen T.M."/>
            <person name="Wayne K.J."/>
            <person name="Tettelin H."/>
            <person name="Glass J.I."/>
            <person name="Rusch D."/>
            <person name="Podicherti R."/>
            <person name="Tsui H.-C.T."/>
            <person name="Winkler M.E."/>
        </authorList>
    </citation>
    <scope>NUCLEOTIDE SEQUENCE</scope>
</reference>